<keyword evidence="4 9" id="KW-0547">Nucleotide-binding</keyword>
<protein>
    <recommendedName>
        <fullName evidence="2">glutamate--tRNA ligase</fullName>
        <ecNumber evidence="2">6.1.1.17</ecNumber>
    </recommendedName>
    <alternativeName>
        <fullName evidence="8">Glutamyl-tRNA synthetase</fullName>
    </alternativeName>
</protein>
<feature type="compositionally biased region" description="Polar residues" evidence="10">
    <location>
        <begin position="173"/>
        <end position="182"/>
    </location>
</feature>
<dbReference type="EMBL" id="JARVKM010000059">
    <property type="protein sequence ID" value="KAK9772626.1"/>
    <property type="molecule type" value="Genomic_DNA"/>
</dbReference>
<proteinExistence type="inferred from homology"/>
<dbReference type="HAMAP" id="MF_00022">
    <property type="entry name" value="Glu_tRNA_synth_type1"/>
    <property type="match status" value="1"/>
</dbReference>
<dbReference type="EC" id="6.1.1.17" evidence="2"/>
<dbReference type="Pfam" id="PF00749">
    <property type="entry name" value="tRNA-synt_1c"/>
    <property type="match status" value="1"/>
</dbReference>
<evidence type="ECO:0000256" key="1">
    <source>
        <dbReference type="ARBA" id="ARBA00007894"/>
    </source>
</evidence>
<feature type="region of interest" description="Disordered" evidence="10">
    <location>
        <begin position="423"/>
        <end position="446"/>
    </location>
</feature>
<evidence type="ECO:0000313" key="12">
    <source>
        <dbReference type="EMBL" id="KAK9772626.1"/>
    </source>
</evidence>
<keyword evidence="7 9" id="KW-0030">Aminoacyl-tRNA synthetase</keyword>
<dbReference type="Gene3D" id="1.10.10.350">
    <property type="match status" value="1"/>
</dbReference>
<accession>A0ABR2XFX6</accession>
<dbReference type="SUPFAM" id="SSF52374">
    <property type="entry name" value="Nucleotidylyl transferase"/>
    <property type="match status" value="1"/>
</dbReference>
<reference evidence="12 13" key="1">
    <citation type="submission" date="2024-02" db="EMBL/GenBank/DDBJ databases">
        <title>First draft genome assembly of two strains of Seiridium cardinale.</title>
        <authorList>
            <person name="Emiliani G."/>
            <person name="Scali E."/>
        </authorList>
    </citation>
    <scope>NUCLEOTIDE SEQUENCE [LARGE SCALE GENOMIC DNA]</scope>
    <source>
        <strain evidence="12 13">BM-138-000479</strain>
    </source>
</reference>
<dbReference type="InterPro" id="IPR014729">
    <property type="entry name" value="Rossmann-like_a/b/a_fold"/>
</dbReference>
<evidence type="ECO:0000256" key="9">
    <source>
        <dbReference type="RuleBase" id="RU363037"/>
    </source>
</evidence>
<dbReference type="PANTHER" id="PTHR43311">
    <property type="entry name" value="GLUTAMATE--TRNA LIGASE"/>
    <property type="match status" value="1"/>
</dbReference>
<comment type="caution">
    <text evidence="12">The sequence shown here is derived from an EMBL/GenBank/DDBJ whole genome shotgun (WGS) entry which is preliminary data.</text>
</comment>
<dbReference type="SUPFAM" id="SSF48163">
    <property type="entry name" value="An anticodon-binding domain of class I aminoacyl-tRNA synthetases"/>
    <property type="match status" value="1"/>
</dbReference>
<dbReference type="InterPro" id="IPR020058">
    <property type="entry name" value="Glu/Gln-tRNA-synth_Ib_cat-dom"/>
</dbReference>
<dbReference type="InterPro" id="IPR004527">
    <property type="entry name" value="Glu-tRNA-ligase_bac/mito"/>
</dbReference>
<dbReference type="Proteomes" id="UP001465668">
    <property type="component" value="Unassembled WGS sequence"/>
</dbReference>
<keyword evidence="3 9" id="KW-0436">Ligase</keyword>
<dbReference type="PRINTS" id="PR00987">
    <property type="entry name" value="TRNASYNTHGLU"/>
</dbReference>
<feature type="compositionally biased region" description="Polar residues" evidence="10">
    <location>
        <begin position="433"/>
        <end position="446"/>
    </location>
</feature>
<dbReference type="InterPro" id="IPR008925">
    <property type="entry name" value="aa_tRNA-synth_I_cd-bd_sf"/>
</dbReference>
<dbReference type="NCBIfam" id="TIGR00464">
    <property type="entry name" value="gltX_bact"/>
    <property type="match status" value="1"/>
</dbReference>
<evidence type="ECO:0000256" key="2">
    <source>
        <dbReference type="ARBA" id="ARBA00012835"/>
    </source>
</evidence>
<dbReference type="CDD" id="cd00808">
    <property type="entry name" value="GluRS_core"/>
    <property type="match status" value="1"/>
</dbReference>
<evidence type="ECO:0000313" key="13">
    <source>
        <dbReference type="Proteomes" id="UP001465668"/>
    </source>
</evidence>
<keyword evidence="5 9" id="KW-0067">ATP-binding</keyword>
<evidence type="ECO:0000256" key="8">
    <source>
        <dbReference type="ARBA" id="ARBA00030865"/>
    </source>
</evidence>
<dbReference type="InterPro" id="IPR033910">
    <property type="entry name" value="GluRS_core"/>
</dbReference>
<dbReference type="Gene3D" id="3.40.50.620">
    <property type="entry name" value="HUPs"/>
    <property type="match status" value="1"/>
</dbReference>
<dbReference type="InterPro" id="IPR000924">
    <property type="entry name" value="Glu/Gln-tRNA-synth"/>
</dbReference>
<evidence type="ECO:0000256" key="7">
    <source>
        <dbReference type="ARBA" id="ARBA00023146"/>
    </source>
</evidence>
<comment type="similarity">
    <text evidence="1">Belongs to the class-I aminoacyl-tRNA synthetase family. Glutamate--tRNA ligase type 1 subfamily.</text>
</comment>
<feature type="domain" description="Glutamyl/glutaminyl-tRNA synthetase class Ib catalytic" evidence="11">
    <location>
        <begin position="55"/>
        <end position="354"/>
    </location>
</feature>
<evidence type="ECO:0000256" key="3">
    <source>
        <dbReference type="ARBA" id="ARBA00022598"/>
    </source>
</evidence>
<keyword evidence="13" id="KW-1185">Reference proteome</keyword>
<keyword evidence="6 9" id="KW-0648">Protein biosynthesis</keyword>
<gene>
    <name evidence="12" type="ORF">SCAR479_10677</name>
</gene>
<organism evidence="12 13">
    <name type="scientific">Seiridium cardinale</name>
    <dbReference type="NCBI Taxonomy" id="138064"/>
    <lineage>
        <taxon>Eukaryota</taxon>
        <taxon>Fungi</taxon>
        <taxon>Dikarya</taxon>
        <taxon>Ascomycota</taxon>
        <taxon>Pezizomycotina</taxon>
        <taxon>Sordariomycetes</taxon>
        <taxon>Xylariomycetidae</taxon>
        <taxon>Amphisphaeriales</taxon>
        <taxon>Sporocadaceae</taxon>
        <taxon>Seiridium</taxon>
    </lineage>
</organism>
<dbReference type="InterPro" id="IPR049940">
    <property type="entry name" value="GluQ/Sye"/>
</dbReference>
<evidence type="ECO:0000256" key="5">
    <source>
        <dbReference type="ARBA" id="ARBA00022840"/>
    </source>
</evidence>
<evidence type="ECO:0000256" key="10">
    <source>
        <dbReference type="SAM" id="MobiDB-lite"/>
    </source>
</evidence>
<sequence>MRGLFHLPGPLRRELWTHPTKVFRRRYAFKGRPEHLGKARDSAVRDTLLPTVPARTRFAPSPTGYLHLGSLRTALYNYLLAKATGGQFLLRLEDTDQSRLVHDAETRLYDDLKWAGLQWDEGPDIGGPFGPYRQSERLELYHQHASDLLSSGQAYRCFCTPEELDALKRYNMENSPNSSGHGNYNGKCSHVSDSESDRRAANGESHCIRFKSTGRPEARDLVYGRYSRPEREDDFIIIKRDRFPTYHFANVIDDHAMGITHVVRGAEWLVSTPRHVMLYDAFKWATPTFAHVGLLCNSAGQKLSKRSGDIDISSYRDKGILPVSLLNYAVLLGWSPGRGEKGTSEIMDLDEMFHLRFTKGNIKISNKLPFIQSKHASRRLATLTEAEFESQHIPSMKEAINTLSSAADNDFNHLVPVLLGSSGASHEQDSRGSKLTTPSSTDTEALNTPFAHSHLLSFFALDRKSFDGDITKFVLRNQYLIWQPQASFLASTLSSSLAPMFNLHLVNPAELQKSSTSEPNEALGPETVTNPASLVEKFETLIAQELPEEAWTTSPGLLEERINALCQQIFAQPRPSADGTTPGAKLWGYHFLRWVLFAGKPGPAMIPSMQLLGRDEVLRRVRTAGDIARHWRPAEDATTA</sequence>
<evidence type="ECO:0000259" key="11">
    <source>
        <dbReference type="Pfam" id="PF00749"/>
    </source>
</evidence>
<dbReference type="InterPro" id="IPR020751">
    <property type="entry name" value="aa-tRNA-synth_I_codon-bd_sub2"/>
</dbReference>
<feature type="region of interest" description="Disordered" evidence="10">
    <location>
        <begin position="173"/>
        <end position="197"/>
    </location>
</feature>
<dbReference type="PANTHER" id="PTHR43311:SF2">
    <property type="entry name" value="GLUTAMATE--TRNA LIGASE, MITOCHONDRIAL-RELATED"/>
    <property type="match status" value="1"/>
</dbReference>
<evidence type="ECO:0000256" key="6">
    <source>
        <dbReference type="ARBA" id="ARBA00022917"/>
    </source>
</evidence>
<dbReference type="GO" id="GO:0016874">
    <property type="term" value="F:ligase activity"/>
    <property type="evidence" value="ECO:0007669"/>
    <property type="project" value="UniProtKB-KW"/>
</dbReference>
<evidence type="ECO:0000256" key="4">
    <source>
        <dbReference type="ARBA" id="ARBA00022741"/>
    </source>
</evidence>
<name>A0ABR2XFX6_9PEZI</name>